<dbReference type="RefSeq" id="WP_204845613.1">
    <property type="nucleotide sequence ID" value="NZ_JAFBCL010000001.1"/>
</dbReference>
<evidence type="ECO:0000256" key="2">
    <source>
        <dbReference type="ARBA" id="ARBA00023015"/>
    </source>
</evidence>
<protein>
    <submittedName>
        <fullName evidence="8">DNA-binding SARP family transcriptional activator</fullName>
    </submittedName>
</protein>
<sequence length="1181" mass="122736">MTTSDGLSVQLLGPVRAWRAGAAVDVGAARRRAVFAVLAVRAGQAVSRDELIGGVWGDSPPATAGASLYTYVSGLRRAFEPQRSKRSAAEVIVSTGGGYSLRVDPDCLDVHRFERHRSRAQALAGEHPARALAELDRALALWRGDALHDVPGPFAEAQRARLLELRLATVERRAELALALGRHAEVVAGLADLAAEHPVREGLHALLVTALHRAGRRAEALAVYRDAHRALVDGLGIEPGSALRRAHREVLGADAAGVGRVDRRAPDDSDPGADHPGWWAPDDSAAGDDALGWWGSDDSATAADHPGWWAADDSAPEGGEQDWWAPDGGATAADHPDRWALGDGTAADRRAPRAAPAATGPAFVGREREVALLRAAVADVAAGRGRCVWLEGEPGSGKTALLTAGLAGAADLGCRVARVAVDELGARCPLPPARDGADPVTGRQPAAEGSPADLSEAGRLVELVVGRSAGGPLVLVLDGLQWADEDSVAAWADLAARRLPLLLVAAARPAPRRADVARARRAFAEAGGDVVELGPLPADDVAALVAGLVGAPAGDNLRRFAAGAGGNPRYAREAVDVLVRDGLVEHRDGVAEIDADAAGQAPPSLVPVLTGWLGFLSPGAAEALRWVALLDDGCTALDAATAAGRPAADLAAAVDEAVAAGVLVATGPRLAFRHRLLRHALYQQMPYAVRTALHRQAAQSLADAGAPVEVVAAQLVAAPTAADPWVAGWLAATAPALEERAPDAAVRLLRVAADQSAADPAVRDRLAARLADLLFRLGRWPDAETRHVLARTAEPGLAAGARGLLLHLRHRDGTTRESAEALRAAVADDGVPAVWRARLEALQAGVAFRAGDRREAEEAAWRAVRRAGDARDRFAAAHAWQVLWLAGCARLDHPEALDRIERALAVAREGADLRAWHALLSTDKAATLRHLDRLAEADLVLRGSDPAGCAGPDVVPDLAPAARAVQDYWAGRWDDADRRGPGGSPAHGVGALVAVRRGRVVAGGDLLDADPTAPHESAGFATVAEAFRAEADGRPDLAIAALEPLVREPRPLWRHQWLPLLARLALAAGRRDVAVCAARAGAQDAVAERAPAGATAAAGLCRGLLDGDPRPALAAAARCRRVGRPVEAAEAAEIASVLLAARGDAAGARAARDEAVAGYRRLGAVLDLRRVEARPGAATTA</sequence>
<dbReference type="InterPro" id="IPR005158">
    <property type="entry name" value="BTAD"/>
</dbReference>
<dbReference type="Pfam" id="PF13191">
    <property type="entry name" value="AAA_16"/>
    <property type="match status" value="1"/>
</dbReference>
<dbReference type="PROSITE" id="PS51755">
    <property type="entry name" value="OMPR_PHOB"/>
    <property type="match status" value="1"/>
</dbReference>
<dbReference type="EMBL" id="JAFBCL010000001">
    <property type="protein sequence ID" value="MBM7815043.1"/>
    <property type="molecule type" value="Genomic_DNA"/>
</dbReference>
<feature type="DNA-binding region" description="OmpR/PhoB-type" evidence="5">
    <location>
        <begin position="1"/>
        <end position="103"/>
    </location>
</feature>
<dbReference type="Gene3D" id="1.10.10.10">
    <property type="entry name" value="Winged helix-like DNA-binding domain superfamily/Winged helix DNA-binding domain"/>
    <property type="match status" value="1"/>
</dbReference>
<proteinExistence type="inferred from homology"/>
<evidence type="ECO:0000256" key="6">
    <source>
        <dbReference type="SAM" id="MobiDB-lite"/>
    </source>
</evidence>
<dbReference type="SMART" id="SM00862">
    <property type="entry name" value="Trans_reg_C"/>
    <property type="match status" value="1"/>
</dbReference>
<dbReference type="InterPro" id="IPR041664">
    <property type="entry name" value="AAA_16"/>
</dbReference>
<keyword evidence="4" id="KW-0804">Transcription</keyword>
<organism evidence="8 9">
    <name type="scientific">Saccharothrix algeriensis</name>
    <dbReference type="NCBI Taxonomy" id="173560"/>
    <lineage>
        <taxon>Bacteria</taxon>
        <taxon>Bacillati</taxon>
        <taxon>Actinomycetota</taxon>
        <taxon>Actinomycetes</taxon>
        <taxon>Pseudonocardiales</taxon>
        <taxon>Pseudonocardiaceae</taxon>
        <taxon>Saccharothrix</taxon>
    </lineage>
</organism>
<feature type="compositionally biased region" description="Basic and acidic residues" evidence="6">
    <location>
        <begin position="334"/>
        <end position="351"/>
    </location>
</feature>
<feature type="region of interest" description="Disordered" evidence="6">
    <location>
        <begin position="430"/>
        <end position="453"/>
    </location>
</feature>
<feature type="region of interest" description="Disordered" evidence="6">
    <location>
        <begin position="257"/>
        <end position="358"/>
    </location>
</feature>
<dbReference type="InterPro" id="IPR001867">
    <property type="entry name" value="OmpR/PhoB-type_DNA-bd"/>
</dbReference>
<dbReference type="PANTHER" id="PTHR35807">
    <property type="entry name" value="TRANSCRIPTIONAL REGULATOR REDD-RELATED"/>
    <property type="match status" value="1"/>
</dbReference>
<dbReference type="Pfam" id="PF03704">
    <property type="entry name" value="BTAD"/>
    <property type="match status" value="1"/>
</dbReference>
<keyword evidence="9" id="KW-1185">Reference proteome</keyword>
<evidence type="ECO:0000313" key="9">
    <source>
        <dbReference type="Proteomes" id="UP001195724"/>
    </source>
</evidence>
<evidence type="ECO:0000256" key="5">
    <source>
        <dbReference type="PROSITE-ProRule" id="PRU01091"/>
    </source>
</evidence>
<dbReference type="CDD" id="cd15831">
    <property type="entry name" value="BTAD"/>
    <property type="match status" value="1"/>
</dbReference>
<evidence type="ECO:0000256" key="3">
    <source>
        <dbReference type="ARBA" id="ARBA00023125"/>
    </source>
</evidence>
<evidence type="ECO:0000259" key="7">
    <source>
        <dbReference type="PROSITE" id="PS51755"/>
    </source>
</evidence>
<name>A0ABS2SFK8_9PSEU</name>
<dbReference type="SUPFAM" id="SSF52540">
    <property type="entry name" value="P-loop containing nucleoside triphosphate hydrolases"/>
    <property type="match status" value="1"/>
</dbReference>
<reference evidence="8 9" key="1">
    <citation type="submission" date="2021-01" db="EMBL/GenBank/DDBJ databases">
        <title>Sequencing the genomes of 1000 actinobacteria strains.</title>
        <authorList>
            <person name="Klenk H.-P."/>
        </authorList>
    </citation>
    <scope>NUCLEOTIDE SEQUENCE [LARGE SCALE GENOMIC DNA]</scope>
    <source>
        <strain evidence="8 9">DSM 44581</strain>
    </source>
</reference>
<dbReference type="InterPro" id="IPR036388">
    <property type="entry name" value="WH-like_DNA-bd_sf"/>
</dbReference>
<keyword evidence="2" id="KW-0805">Transcription regulation</keyword>
<dbReference type="SMART" id="SM01043">
    <property type="entry name" value="BTAD"/>
    <property type="match status" value="1"/>
</dbReference>
<dbReference type="Gene3D" id="1.25.40.10">
    <property type="entry name" value="Tetratricopeptide repeat domain"/>
    <property type="match status" value="1"/>
</dbReference>
<feature type="domain" description="OmpR/PhoB-type" evidence="7">
    <location>
        <begin position="1"/>
        <end position="103"/>
    </location>
</feature>
<dbReference type="InterPro" id="IPR016032">
    <property type="entry name" value="Sig_transdc_resp-reg_C-effctor"/>
</dbReference>
<dbReference type="SUPFAM" id="SSF48452">
    <property type="entry name" value="TPR-like"/>
    <property type="match status" value="1"/>
</dbReference>
<gene>
    <name evidence="8" type="ORF">JOE68_005908</name>
</gene>
<accession>A0ABS2SFK8</accession>
<evidence type="ECO:0000256" key="1">
    <source>
        <dbReference type="ARBA" id="ARBA00005820"/>
    </source>
</evidence>
<dbReference type="Proteomes" id="UP001195724">
    <property type="component" value="Unassembled WGS sequence"/>
</dbReference>
<comment type="similarity">
    <text evidence="1">Belongs to the AfsR/DnrI/RedD regulatory family.</text>
</comment>
<dbReference type="InterPro" id="IPR027417">
    <property type="entry name" value="P-loop_NTPase"/>
</dbReference>
<dbReference type="GO" id="GO:0003677">
    <property type="term" value="F:DNA binding"/>
    <property type="evidence" value="ECO:0007669"/>
    <property type="project" value="UniProtKB-KW"/>
</dbReference>
<evidence type="ECO:0000313" key="8">
    <source>
        <dbReference type="EMBL" id="MBM7815043.1"/>
    </source>
</evidence>
<comment type="caution">
    <text evidence="8">The sequence shown here is derived from an EMBL/GenBank/DDBJ whole genome shotgun (WGS) entry which is preliminary data.</text>
</comment>
<dbReference type="SUPFAM" id="SSF46894">
    <property type="entry name" value="C-terminal effector domain of the bipartite response regulators"/>
    <property type="match status" value="1"/>
</dbReference>
<evidence type="ECO:0000256" key="4">
    <source>
        <dbReference type="ARBA" id="ARBA00023163"/>
    </source>
</evidence>
<dbReference type="InterPro" id="IPR051677">
    <property type="entry name" value="AfsR-DnrI-RedD_regulator"/>
</dbReference>
<dbReference type="InterPro" id="IPR011990">
    <property type="entry name" value="TPR-like_helical_dom_sf"/>
</dbReference>
<keyword evidence="3 5" id="KW-0238">DNA-binding</keyword>
<dbReference type="Pfam" id="PF00486">
    <property type="entry name" value="Trans_reg_C"/>
    <property type="match status" value="1"/>
</dbReference>
<dbReference type="PANTHER" id="PTHR35807:SF1">
    <property type="entry name" value="TRANSCRIPTIONAL REGULATOR REDD"/>
    <property type="match status" value="1"/>
</dbReference>